<evidence type="ECO:0000256" key="1">
    <source>
        <dbReference type="ARBA" id="ARBA00022605"/>
    </source>
</evidence>
<accession>A0A0D0DEH9</accession>
<sequence length="576" mass="63749">MQLGFTGPDAQQTKTICLSSFCGTCNLAGETGNCILELYASELRLRGDTLIVQPHVQGGDMLCWNGEVFEGLGIGSTENDGVKLFEHLRSARTSHSIQTLLGNIEGPYAFVFYQAASNKLYIARDPLGRRSLLVHKPTFINPFFLLTSVTAGDNPAYEFEELSTDGIFTLDLAALRKSNDFVTDFKNSFVVIPRTNKENLPFAEISKVNTTLPLADSPKIQAFDPVSLPIPFSEAVEQLIFHLGTSVMLRVRDIPQAPSEKGKARVAVLFSGGIDSTMLAFLANRYVPLDEPIDLLNVAFENPRKIQVQVDGNIGALPKRERKRLLQALDTNGKSTGNEELSSHMVPDRVTGLQEVEELRRLCPGRVWNFVEVDVPYKESQAARLAVETAMYPSRTVMDLSLAMALYFASRGIGRVRDSPMLEYRPYTSPAKVLLNGLGSDELLGGYSRHRTAFKARGWQGVIDELQLELDRIPIRNLGRDDRVISSHGKETRHPFLSLSVVSFLAGLPVHLKMDPRLEIGIGDKMLLRLAARKVELIEASARRKRAMQFGSHSARMEGGKAERKGGLLIGSMFKT</sequence>
<evidence type="ECO:0000259" key="4">
    <source>
        <dbReference type="Pfam" id="PF00733"/>
    </source>
</evidence>
<name>A0A0D0DEH9_9AGAM</name>
<dbReference type="Pfam" id="PF00733">
    <property type="entry name" value="Asn_synthase"/>
    <property type="match status" value="1"/>
</dbReference>
<dbReference type="SUPFAM" id="SSF52402">
    <property type="entry name" value="Adenine nucleotide alpha hydrolases-like"/>
    <property type="match status" value="1"/>
</dbReference>
<dbReference type="GO" id="GO:0006529">
    <property type="term" value="P:asparagine biosynthetic process"/>
    <property type="evidence" value="ECO:0007669"/>
    <property type="project" value="UniProtKB-KW"/>
</dbReference>
<gene>
    <name evidence="5" type="ORF">PAXRUDRAFT_832126</name>
</gene>
<dbReference type="PANTHER" id="PTHR45937">
    <property type="entry name" value="ASPARAGINE SYNTHETASE DOMAIN-CONTAINING PROTEIN 1"/>
    <property type="match status" value="1"/>
</dbReference>
<keyword evidence="1" id="KW-0028">Amino-acid biosynthesis</keyword>
<dbReference type="Gene3D" id="3.60.20.10">
    <property type="entry name" value="Glutamine Phosphoribosylpyrophosphate, subunit 1, domain 1"/>
    <property type="match status" value="1"/>
</dbReference>
<dbReference type="Gene3D" id="3.40.50.620">
    <property type="entry name" value="HUPs"/>
    <property type="match status" value="1"/>
</dbReference>
<keyword evidence="2" id="KW-0061">Asparagine biosynthesis</keyword>
<feature type="domain" description="Asparagine synthetase" evidence="4">
    <location>
        <begin position="458"/>
        <end position="557"/>
    </location>
</feature>
<dbReference type="SUPFAM" id="SSF56235">
    <property type="entry name" value="N-terminal nucleophile aminohydrolases (Ntn hydrolases)"/>
    <property type="match status" value="1"/>
</dbReference>
<dbReference type="PANTHER" id="PTHR45937:SF1">
    <property type="entry name" value="ASPARAGINE SYNTHETASE DOMAIN-CONTAINING PROTEIN 1"/>
    <property type="match status" value="1"/>
</dbReference>
<dbReference type="Proteomes" id="UP000054538">
    <property type="component" value="Unassembled WGS sequence"/>
</dbReference>
<evidence type="ECO:0000313" key="6">
    <source>
        <dbReference type="Proteomes" id="UP000054538"/>
    </source>
</evidence>
<dbReference type="GO" id="GO:0004066">
    <property type="term" value="F:asparagine synthase (glutamine-hydrolyzing) activity"/>
    <property type="evidence" value="ECO:0007669"/>
    <property type="project" value="InterPro"/>
</dbReference>
<evidence type="ECO:0000256" key="2">
    <source>
        <dbReference type="ARBA" id="ARBA00022888"/>
    </source>
</evidence>
<keyword evidence="3" id="KW-0315">Glutamine amidotransferase</keyword>
<dbReference type="InterPro" id="IPR029055">
    <property type="entry name" value="Ntn_hydrolases_N"/>
</dbReference>
<dbReference type="OrthoDB" id="10252281at2759"/>
<keyword evidence="6" id="KW-1185">Reference proteome</keyword>
<dbReference type="AlphaFoldDB" id="A0A0D0DEH9"/>
<dbReference type="InterPro" id="IPR014729">
    <property type="entry name" value="Rossmann-like_a/b/a_fold"/>
</dbReference>
<dbReference type="EMBL" id="KN825605">
    <property type="protein sequence ID" value="KIK82891.1"/>
    <property type="molecule type" value="Genomic_DNA"/>
</dbReference>
<reference evidence="6" key="2">
    <citation type="submission" date="2015-01" db="EMBL/GenBank/DDBJ databases">
        <title>Evolutionary Origins and Diversification of the Mycorrhizal Mutualists.</title>
        <authorList>
            <consortium name="DOE Joint Genome Institute"/>
            <consortium name="Mycorrhizal Genomics Consortium"/>
            <person name="Kohler A."/>
            <person name="Kuo A."/>
            <person name="Nagy L.G."/>
            <person name="Floudas D."/>
            <person name="Copeland A."/>
            <person name="Barry K.W."/>
            <person name="Cichocki N."/>
            <person name="Veneault-Fourrey C."/>
            <person name="LaButti K."/>
            <person name="Lindquist E.A."/>
            <person name="Lipzen A."/>
            <person name="Lundell T."/>
            <person name="Morin E."/>
            <person name="Murat C."/>
            <person name="Riley R."/>
            <person name="Ohm R."/>
            <person name="Sun H."/>
            <person name="Tunlid A."/>
            <person name="Henrissat B."/>
            <person name="Grigoriev I.V."/>
            <person name="Hibbett D.S."/>
            <person name="Martin F."/>
        </authorList>
    </citation>
    <scope>NUCLEOTIDE SEQUENCE [LARGE SCALE GENOMIC DNA]</scope>
    <source>
        <strain evidence="6">Ve08.2h10</strain>
    </source>
</reference>
<dbReference type="FunCoup" id="A0A0D0DEH9">
    <property type="interactions" value="334"/>
</dbReference>
<protein>
    <recommendedName>
        <fullName evidence="4">Asparagine synthetase domain-containing protein</fullName>
    </recommendedName>
</protein>
<dbReference type="STRING" id="930991.A0A0D0DEH9"/>
<dbReference type="InterPro" id="IPR051857">
    <property type="entry name" value="Asn_synthetase_domain"/>
</dbReference>
<dbReference type="CDD" id="cd01991">
    <property type="entry name" value="Asn_synthase_B_C"/>
    <property type="match status" value="1"/>
</dbReference>
<evidence type="ECO:0000313" key="5">
    <source>
        <dbReference type="EMBL" id="KIK82891.1"/>
    </source>
</evidence>
<organism evidence="5 6">
    <name type="scientific">Paxillus rubicundulus Ve08.2h10</name>
    <dbReference type="NCBI Taxonomy" id="930991"/>
    <lineage>
        <taxon>Eukaryota</taxon>
        <taxon>Fungi</taxon>
        <taxon>Dikarya</taxon>
        <taxon>Basidiomycota</taxon>
        <taxon>Agaricomycotina</taxon>
        <taxon>Agaricomycetes</taxon>
        <taxon>Agaricomycetidae</taxon>
        <taxon>Boletales</taxon>
        <taxon>Paxilineae</taxon>
        <taxon>Paxillaceae</taxon>
        <taxon>Paxillus</taxon>
    </lineage>
</organism>
<dbReference type="InterPro" id="IPR001962">
    <property type="entry name" value="Asn_synthase"/>
</dbReference>
<dbReference type="HOGENOM" id="CLU_012368_2_0_1"/>
<reference evidence="5 6" key="1">
    <citation type="submission" date="2014-04" db="EMBL/GenBank/DDBJ databases">
        <authorList>
            <consortium name="DOE Joint Genome Institute"/>
            <person name="Kuo A."/>
            <person name="Kohler A."/>
            <person name="Jargeat P."/>
            <person name="Nagy L.G."/>
            <person name="Floudas D."/>
            <person name="Copeland A."/>
            <person name="Barry K.W."/>
            <person name="Cichocki N."/>
            <person name="Veneault-Fourrey C."/>
            <person name="LaButti K."/>
            <person name="Lindquist E.A."/>
            <person name="Lipzen A."/>
            <person name="Lundell T."/>
            <person name="Morin E."/>
            <person name="Murat C."/>
            <person name="Sun H."/>
            <person name="Tunlid A."/>
            <person name="Henrissat B."/>
            <person name="Grigoriev I.V."/>
            <person name="Hibbett D.S."/>
            <person name="Martin F."/>
            <person name="Nordberg H.P."/>
            <person name="Cantor M.N."/>
            <person name="Hua S.X."/>
        </authorList>
    </citation>
    <scope>NUCLEOTIDE SEQUENCE [LARGE SCALE GENOMIC DNA]</scope>
    <source>
        <strain evidence="5 6">Ve08.2h10</strain>
    </source>
</reference>
<proteinExistence type="predicted"/>
<dbReference type="InParanoid" id="A0A0D0DEH9"/>
<evidence type="ECO:0000256" key="3">
    <source>
        <dbReference type="ARBA" id="ARBA00022962"/>
    </source>
</evidence>